<feature type="non-terminal residue" evidence="7">
    <location>
        <position position="1"/>
    </location>
</feature>
<comment type="subcellular location">
    <subcellularLocation>
        <location evidence="1">Cell inner membrane</location>
    </subcellularLocation>
</comment>
<dbReference type="PANTHER" id="PTHR30606">
    <property type="entry name" value="LIPID A BIOSYNTHESIS LAUROYL ACYLTRANSFERASE"/>
    <property type="match status" value="1"/>
</dbReference>
<dbReference type="GO" id="GO:1901137">
    <property type="term" value="P:carbohydrate derivative biosynthetic process"/>
    <property type="evidence" value="ECO:0007669"/>
    <property type="project" value="UniProtKB-ARBA"/>
</dbReference>
<dbReference type="EMBL" id="AUZY01008864">
    <property type="protein sequence ID" value="EQD44602.1"/>
    <property type="molecule type" value="Genomic_DNA"/>
</dbReference>
<reference evidence="7" key="1">
    <citation type="submission" date="2013-08" db="EMBL/GenBank/DDBJ databases">
        <authorList>
            <person name="Mendez C."/>
            <person name="Richter M."/>
            <person name="Ferrer M."/>
            <person name="Sanchez J."/>
        </authorList>
    </citation>
    <scope>NUCLEOTIDE SEQUENCE</scope>
</reference>
<name>T0ZJJ8_9ZZZZ</name>
<dbReference type="Pfam" id="PF03279">
    <property type="entry name" value="Lip_A_acyltrans"/>
    <property type="match status" value="1"/>
</dbReference>
<dbReference type="PANTHER" id="PTHR30606:SF10">
    <property type="entry name" value="PHOSPHATIDYLINOSITOL MANNOSIDE ACYLTRANSFERASE"/>
    <property type="match status" value="1"/>
</dbReference>
<dbReference type="GO" id="GO:0008610">
    <property type="term" value="P:lipid biosynthetic process"/>
    <property type="evidence" value="ECO:0007669"/>
    <property type="project" value="UniProtKB-ARBA"/>
</dbReference>
<dbReference type="AlphaFoldDB" id="T0ZJJ8"/>
<proteinExistence type="predicted"/>
<evidence type="ECO:0000256" key="1">
    <source>
        <dbReference type="ARBA" id="ARBA00004533"/>
    </source>
</evidence>
<dbReference type="EC" id="2.3.1.-" evidence="7"/>
<keyword evidence="3" id="KW-0997">Cell inner membrane</keyword>
<keyword evidence="5" id="KW-0472">Membrane</keyword>
<keyword evidence="4 7" id="KW-0808">Transferase</keyword>
<keyword evidence="6 7" id="KW-0012">Acyltransferase</keyword>
<evidence type="ECO:0000256" key="2">
    <source>
        <dbReference type="ARBA" id="ARBA00022475"/>
    </source>
</evidence>
<sequence length="167" mass="17699">SWEWGGALLAQMGMPMTAVAEALDPPELFEWFVAKREAIGISVVALGDGAGSVLLGTLRAGDVVALLCDRDIQGNGVGATFFGAPVTLPAGPATLALRTGATLLAAACYAGPGRDHHAVVLRPISAVRQGRLRDDVARVTQMVANDLEHLIRRAPEQWHVLEPRFRS</sequence>
<evidence type="ECO:0000313" key="7">
    <source>
        <dbReference type="EMBL" id="EQD44602.1"/>
    </source>
</evidence>
<evidence type="ECO:0000256" key="5">
    <source>
        <dbReference type="ARBA" id="ARBA00023136"/>
    </source>
</evidence>
<accession>T0ZJJ8</accession>
<gene>
    <name evidence="7" type="ORF">B1B_13457</name>
</gene>
<dbReference type="GO" id="GO:0016746">
    <property type="term" value="F:acyltransferase activity"/>
    <property type="evidence" value="ECO:0007669"/>
    <property type="project" value="UniProtKB-KW"/>
</dbReference>
<evidence type="ECO:0000256" key="6">
    <source>
        <dbReference type="ARBA" id="ARBA00023315"/>
    </source>
</evidence>
<reference evidence="7" key="2">
    <citation type="journal article" date="2014" name="ISME J.">
        <title>Microbial stratification in low pH oxic and suboxic macroscopic growths along an acid mine drainage.</title>
        <authorList>
            <person name="Mendez-Garcia C."/>
            <person name="Mesa V."/>
            <person name="Sprenger R.R."/>
            <person name="Richter M."/>
            <person name="Diez M.S."/>
            <person name="Solano J."/>
            <person name="Bargiela R."/>
            <person name="Golyshina O.V."/>
            <person name="Manteca A."/>
            <person name="Ramos J.L."/>
            <person name="Gallego J.R."/>
            <person name="Llorente I."/>
            <person name="Martins Dos Santos V.A."/>
            <person name="Jensen O.N."/>
            <person name="Pelaez A.I."/>
            <person name="Sanchez J."/>
            <person name="Ferrer M."/>
        </authorList>
    </citation>
    <scope>NUCLEOTIDE SEQUENCE</scope>
</reference>
<dbReference type="GO" id="GO:0005886">
    <property type="term" value="C:plasma membrane"/>
    <property type="evidence" value="ECO:0007669"/>
    <property type="project" value="UniProtKB-SubCell"/>
</dbReference>
<protein>
    <submittedName>
        <fullName evidence="7">Bacterial lipid A biosynthesis acyltransferase</fullName>
        <ecNumber evidence="7">2.3.1.-</ecNumber>
    </submittedName>
</protein>
<organism evidence="7">
    <name type="scientific">mine drainage metagenome</name>
    <dbReference type="NCBI Taxonomy" id="410659"/>
    <lineage>
        <taxon>unclassified sequences</taxon>
        <taxon>metagenomes</taxon>
        <taxon>ecological metagenomes</taxon>
    </lineage>
</organism>
<evidence type="ECO:0000256" key="4">
    <source>
        <dbReference type="ARBA" id="ARBA00022679"/>
    </source>
</evidence>
<dbReference type="InterPro" id="IPR004960">
    <property type="entry name" value="LipA_acyltrans"/>
</dbReference>
<evidence type="ECO:0000256" key="3">
    <source>
        <dbReference type="ARBA" id="ARBA00022519"/>
    </source>
</evidence>
<dbReference type="CDD" id="cd07984">
    <property type="entry name" value="LPLAT_LABLAT-like"/>
    <property type="match status" value="1"/>
</dbReference>
<comment type="caution">
    <text evidence="7">The sequence shown here is derived from an EMBL/GenBank/DDBJ whole genome shotgun (WGS) entry which is preliminary data.</text>
</comment>
<keyword evidence="2" id="KW-1003">Cell membrane</keyword>